<keyword evidence="5" id="KW-0547">Nucleotide-binding</keyword>
<dbReference type="GO" id="GO:0000155">
    <property type="term" value="F:phosphorelay sensor kinase activity"/>
    <property type="evidence" value="ECO:0007669"/>
    <property type="project" value="InterPro"/>
</dbReference>
<dbReference type="InterPro" id="IPR036890">
    <property type="entry name" value="HATPase_C_sf"/>
</dbReference>
<reference evidence="12 13" key="1">
    <citation type="journal article" date="2015" name="Int. J. Syst. Evol. Microbiol.">
        <title>Novibacillus thermophilus gen. nov., sp. nov., a Gram-staining-negative and moderately thermophilic member of the family Thermoactinomycetaceae.</title>
        <authorList>
            <person name="Yang G."/>
            <person name="Chen J."/>
            <person name="Zhou S."/>
        </authorList>
    </citation>
    <scope>NUCLEOTIDE SEQUENCE [LARGE SCALE GENOMIC DNA]</scope>
    <source>
        <strain evidence="12 13">SG-1</strain>
    </source>
</reference>
<keyword evidence="10" id="KW-1133">Transmembrane helix</keyword>
<gene>
    <name evidence="12" type="ORF">B0W44_05035</name>
</gene>
<evidence type="ECO:0000313" key="13">
    <source>
        <dbReference type="Proteomes" id="UP000188603"/>
    </source>
</evidence>
<comment type="catalytic activity">
    <reaction evidence="1">
        <text>ATP + protein L-histidine = ADP + protein N-phospho-L-histidine.</text>
        <dbReference type="EC" id="2.7.13.3"/>
    </reaction>
</comment>
<dbReference type="GO" id="GO:0016020">
    <property type="term" value="C:membrane"/>
    <property type="evidence" value="ECO:0007669"/>
    <property type="project" value="InterPro"/>
</dbReference>
<proteinExistence type="predicted"/>
<protein>
    <recommendedName>
        <fullName evidence="2">histidine kinase</fullName>
        <ecNumber evidence="2">2.7.13.3</ecNumber>
    </recommendedName>
</protein>
<feature type="coiled-coil region" evidence="9">
    <location>
        <begin position="144"/>
        <end position="171"/>
    </location>
</feature>
<dbReference type="Proteomes" id="UP000188603">
    <property type="component" value="Chromosome"/>
</dbReference>
<dbReference type="PANTHER" id="PTHR24421:SF10">
    <property type="entry name" value="NITRATE_NITRITE SENSOR PROTEIN NARQ"/>
    <property type="match status" value="1"/>
</dbReference>
<dbReference type="GO" id="GO:0046983">
    <property type="term" value="F:protein dimerization activity"/>
    <property type="evidence" value="ECO:0007669"/>
    <property type="project" value="InterPro"/>
</dbReference>
<keyword evidence="4" id="KW-0808">Transferase</keyword>
<dbReference type="EC" id="2.7.13.3" evidence="2"/>
<evidence type="ECO:0000256" key="4">
    <source>
        <dbReference type="ARBA" id="ARBA00022679"/>
    </source>
</evidence>
<dbReference type="KEGG" id="ntr:B0W44_05035"/>
<feature type="domain" description="Signal transduction histidine kinase subgroup 3 dimerisation and phosphoacceptor" evidence="11">
    <location>
        <begin position="169"/>
        <end position="230"/>
    </location>
</feature>
<keyword evidence="10" id="KW-0812">Transmembrane</keyword>
<keyword evidence="10" id="KW-0472">Membrane</keyword>
<keyword evidence="3" id="KW-0597">Phosphoprotein</keyword>
<dbReference type="GO" id="GO:0005524">
    <property type="term" value="F:ATP binding"/>
    <property type="evidence" value="ECO:0007669"/>
    <property type="project" value="UniProtKB-KW"/>
</dbReference>
<evidence type="ECO:0000256" key="1">
    <source>
        <dbReference type="ARBA" id="ARBA00000085"/>
    </source>
</evidence>
<keyword evidence="6" id="KW-0418">Kinase</keyword>
<feature type="transmembrane region" description="Helical" evidence="10">
    <location>
        <begin position="112"/>
        <end position="131"/>
    </location>
</feature>
<feature type="transmembrane region" description="Helical" evidence="10">
    <location>
        <begin position="25"/>
        <end position="43"/>
    </location>
</feature>
<keyword evidence="13" id="KW-1185">Reference proteome</keyword>
<evidence type="ECO:0000256" key="2">
    <source>
        <dbReference type="ARBA" id="ARBA00012438"/>
    </source>
</evidence>
<keyword evidence="9" id="KW-0175">Coiled coil</keyword>
<dbReference type="EMBL" id="CP019699">
    <property type="protein sequence ID" value="AQS55237.1"/>
    <property type="molecule type" value="Genomic_DNA"/>
</dbReference>
<dbReference type="InterPro" id="IPR050482">
    <property type="entry name" value="Sensor_HK_TwoCompSys"/>
</dbReference>
<keyword evidence="8" id="KW-0902">Two-component regulatory system</keyword>
<evidence type="ECO:0000256" key="3">
    <source>
        <dbReference type="ARBA" id="ARBA00022553"/>
    </source>
</evidence>
<dbReference type="Gene3D" id="3.30.565.10">
    <property type="entry name" value="Histidine kinase-like ATPase, C-terminal domain"/>
    <property type="match status" value="1"/>
</dbReference>
<evidence type="ECO:0000256" key="5">
    <source>
        <dbReference type="ARBA" id="ARBA00022741"/>
    </source>
</evidence>
<name>A0A1U9K5A4_9BACL</name>
<evidence type="ECO:0000259" key="11">
    <source>
        <dbReference type="Pfam" id="PF07730"/>
    </source>
</evidence>
<sequence>MRYAVTILVVWLLSAEHPPLLHDPVFWGVTGVLFLGVTSEHLWWRPFWLYFLLTAVVCAFATYAEPMLIVWLLPLSFIFFYSRNEQASGRGIAALGLISSLGVVVSHDVWTMRLFVCAYLIFTVWCLFHYYRSQHLLREKDRGIDELAYEYRKLKRQLSLEEEALKQAERVRIARNVHDSVGHRLTGLIMQLQMLEMQADHNASQIAQAKETARSALQDMRQAVQSLESDEKKGVQMIIQLIRKLEAETHVRVSFTTKNGALSVPLTDEQSVALYRFVQEGLTNAMRHVYAKKAAVTFEVAGGQTYIVTMTNPVQEKIQVVEGFGLTQLRQRFEHLGGTFCARCSARTFRLEGTFPLKRKEV</sequence>
<evidence type="ECO:0000256" key="9">
    <source>
        <dbReference type="SAM" id="Coils"/>
    </source>
</evidence>
<evidence type="ECO:0000313" key="12">
    <source>
        <dbReference type="EMBL" id="AQS55237.1"/>
    </source>
</evidence>
<evidence type="ECO:0000256" key="6">
    <source>
        <dbReference type="ARBA" id="ARBA00022777"/>
    </source>
</evidence>
<dbReference type="STRING" id="1471761.B0W44_05035"/>
<dbReference type="Gene3D" id="1.20.5.1930">
    <property type="match status" value="1"/>
</dbReference>
<evidence type="ECO:0000256" key="7">
    <source>
        <dbReference type="ARBA" id="ARBA00022840"/>
    </source>
</evidence>
<dbReference type="InterPro" id="IPR011712">
    <property type="entry name" value="Sig_transdc_His_kin_sub3_dim/P"/>
</dbReference>
<organism evidence="12 13">
    <name type="scientific">Novibacillus thermophilus</name>
    <dbReference type="NCBI Taxonomy" id="1471761"/>
    <lineage>
        <taxon>Bacteria</taxon>
        <taxon>Bacillati</taxon>
        <taxon>Bacillota</taxon>
        <taxon>Bacilli</taxon>
        <taxon>Bacillales</taxon>
        <taxon>Thermoactinomycetaceae</taxon>
        <taxon>Novibacillus</taxon>
    </lineage>
</organism>
<keyword evidence="7" id="KW-0067">ATP-binding</keyword>
<evidence type="ECO:0000256" key="8">
    <source>
        <dbReference type="ARBA" id="ARBA00023012"/>
    </source>
</evidence>
<dbReference type="AlphaFoldDB" id="A0A1U9K5A4"/>
<dbReference type="Pfam" id="PF07730">
    <property type="entry name" value="HisKA_3"/>
    <property type="match status" value="1"/>
</dbReference>
<evidence type="ECO:0000256" key="10">
    <source>
        <dbReference type="SAM" id="Phobius"/>
    </source>
</evidence>
<accession>A0A1U9K5A4</accession>
<dbReference type="PANTHER" id="PTHR24421">
    <property type="entry name" value="NITRATE/NITRITE SENSOR PROTEIN NARX-RELATED"/>
    <property type="match status" value="1"/>
</dbReference>
<feature type="transmembrane region" description="Helical" evidence="10">
    <location>
        <begin position="50"/>
        <end position="81"/>
    </location>
</feature>